<gene>
    <name evidence="3" type="ORF">BHQ17_02120</name>
</gene>
<dbReference type="Pfam" id="PF14032">
    <property type="entry name" value="PknH_C"/>
    <property type="match status" value="1"/>
</dbReference>
<dbReference type="EMBL" id="MIGZ01000006">
    <property type="protein sequence ID" value="ODQ96182.1"/>
    <property type="molecule type" value="Genomic_DNA"/>
</dbReference>
<keyword evidence="4" id="KW-1185">Reference proteome</keyword>
<protein>
    <recommendedName>
        <fullName evidence="2">PknH-like extracellular domain-containing protein</fullName>
    </recommendedName>
</protein>
<name>A0A1E3S3D2_9MYCO</name>
<dbReference type="InterPro" id="IPR038232">
    <property type="entry name" value="PknH-like_Extracell_sf"/>
</dbReference>
<dbReference type="AlphaFoldDB" id="A0A1E3S3D2"/>
<proteinExistence type="predicted"/>
<dbReference type="InterPro" id="IPR026954">
    <property type="entry name" value="PknH-like_Extracell"/>
</dbReference>
<accession>A0A1E3S3D2</accession>
<evidence type="ECO:0000313" key="3">
    <source>
        <dbReference type="EMBL" id="ODQ96182.1"/>
    </source>
</evidence>
<sequence>MRSRGWTVGALSACVLLAGCSGQVADPPALRIAEVVKPSPVRALAQVLPSGDELATMLGTAGFLGQLVDGGPDLLLQSVGEAEATPAECVGTGYRLQKVVYGAGSVRTVASQSWAGGDANGPSSSGFFGVVQFATPDDAQQFFAAAADEWHRCNGQTLVLQRPGSHTSAASRITGVTVDHNTVSAVVMHDGGSTVQRALGVASDCVVDVEISDVAGPDPMGAHDAVSVANLMLQKID</sequence>
<dbReference type="PROSITE" id="PS51257">
    <property type="entry name" value="PROKAR_LIPOPROTEIN"/>
    <property type="match status" value="1"/>
</dbReference>
<feature type="domain" description="PknH-like extracellular" evidence="2">
    <location>
        <begin position="40"/>
        <end position="235"/>
    </location>
</feature>
<organism evidence="3 4">
    <name type="scientific">Mycolicibacterium holsaticum</name>
    <dbReference type="NCBI Taxonomy" id="152142"/>
    <lineage>
        <taxon>Bacteria</taxon>
        <taxon>Bacillati</taxon>
        <taxon>Actinomycetota</taxon>
        <taxon>Actinomycetes</taxon>
        <taxon>Mycobacteriales</taxon>
        <taxon>Mycobacteriaceae</taxon>
        <taxon>Mycolicibacterium</taxon>
    </lineage>
</organism>
<reference evidence="4" key="1">
    <citation type="submission" date="2016-09" db="EMBL/GenBank/DDBJ databases">
        <authorList>
            <person name="Greninger A.L."/>
            <person name="Jerome K.R."/>
            <person name="Mcnair B."/>
            <person name="Wallis C."/>
            <person name="Fang F."/>
        </authorList>
    </citation>
    <scope>NUCLEOTIDE SEQUENCE [LARGE SCALE GENOMIC DNA]</scope>
    <source>
        <strain evidence="4">M7</strain>
    </source>
</reference>
<evidence type="ECO:0000313" key="4">
    <source>
        <dbReference type="Proteomes" id="UP000094243"/>
    </source>
</evidence>
<comment type="caution">
    <text evidence="3">The sequence shown here is derived from an EMBL/GenBank/DDBJ whole genome shotgun (WGS) entry which is preliminary data.</text>
</comment>
<dbReference type="Proteomes" id="UP000094243">
    <property type="component" value="Unassembled WGS sequence"/>
</dbReference>
<feature type="signal peptide" evidence="1">
    <location>
        <begin position="1"/>
        <end position="25"/>
    </location>
</feature>
<feature type="chain" id="PRO_5038771526" description="PknH-like extracellular domain-containing protein" evidence="1">
    <location>
        <begin position="26"/>
        <end position="237"/>
    </location>
</feature>
<evidence type="ECO:0000256" key="1">
    <source>
        <dbReference type="SAM" id="SignalP"/>
    </source>
</evidence>
<dbReference type="RefSeq" id="WP_069403575.1">
    <property type="nucleotide sequence ID" value="NZ_MIGZ01000006.1"/>
</dbReference>
<dbReference type="OrthoDB" id="4720901at2"/>
<dbReference type="Gene3D" id="3.40.1000.70">
    <property type="entry name" value="PknH-like extracellular domain"/>
    <property type="match status" value="1"/>
</dbReference>
<keyword evidence="1" id="KW-0732">Signal</keyword>
<evidence type="ECO:0000259" key="2">
    <source>
        <dbReference type="Pfam" id="PF14032"/>
    </source>
</evidence>